<gene>
    <name evidence="5" type="ORF">EJ05DRAFT_364113</name>
</gene>
<accession>A0A6A6WCF6</accession>
<dbReference type="AlphaFoldDB" id="A0A6A6WCF6"/>
<dbReference type="InterPro" id="IPR036910">
    <property type="entry name" value="HMG_box_dom_sf"/>
</dbReference>
<reference evidence="5" key="1">
    <citation type="journal article" date="2020" name="Stud. Mycol.">
        <title>101 Dothideomycetes genomes: a test case for predicting lifestyles and emergence of pathogens.</title>
        <authorList>
            <person name="Haridas S."/>
            <person name="Albert R."/>
            <person name="Binder M."/>
            <person name="Bloem J."/>
            <person name="Labutti K."/>
            <person name="Salamov A."/>
            <person name="Andreopoulos B."/>
            <person name="Baker S."/>
            <person name="Barry K."/>
            <person name="Bills G."/>
            <person name="Bluhm B."/>
            <person name="Cannon C."/>
            <person name="Castanera R."/>
            <person name="Culley D."/>
            <person name="Daum C."/>
            <person name="Ezra D."/>
            <person name="Gonzalez J."/>
            <person name="Henrissat B."/>
            <person name="Kuo A."/>
            <person name="Liang C."/>
            <person name="Lipzen A."/>
            <person name="Lutzoni F."/>
            <person name="Magnuson J."/>
            <person name="Mondo S."/>
            <person name="Nolan M."/>
            <person name="Ohm R."/>
            <person name="Pangilinan J."/>
            <person name="Park H.-J."/>
            <person name="Ramirez L."/>
            <person name="Alfaro M."/>
            <person name="Sun H."/>
            <person name="Tritt A."/>
            <person name="Yoshinaga Y."/>
            <person name="Zwiers L.-H."/>
            <person name="Turgeon B."/>
            <person name="Goodwin S."/>
            <person name="Spatafora J."/>
            <person name="Crous P."/>
            <person name="Grigoriev I."/>
        </authorList>
    </citation>
    <scope>NUCLEOTIDE SEQUENCE</scope>
    <source>
        <strain evidence="5">CBS 121739</strain>
    </source>
</reference>
<keyword evidence="2" id="KW-0539">Nucleus</keyword>
<organism evidence="5 6">
    <name type="scientific">Pseudovirgaria hyperparasitica</name>
    <dbReference type="NCBI Taxonomy" id="470096"/>
    <lineage>
        <taxon>Eukaryota</taxon>
        <taxon>Fungi</taxon>
        <taxon>Dikarya</taxon>
        <taxon>Ascomycota</taxon>
        <taxon>Pezizomycotina</taxon>
        <taxon>Dothideomycetes</taxon>
        <taxon>Dothideomycetes incertae sedis</taxon>
        <taxon>Acrospermales</taxon>
        <taxon>Acrospermaceae</taxon>
        <taxon>Pseudovirgaria</taxon>
    </lineage>
</organism>
<feature type="domain" description="HMG box" evidence="4">
    <location>
        <begin position="109"/>
        <end position="184"/>
    </location>
</feature>
<evidence type="ECO:0000313" key="5">
    <source>
        <dbReference type="EMBL" id="KAF2758791.1"/>
    </source>
</evidence>
<proteinExistence type="predicted"/>
<feature type="region of interest" description="Disordered" evidence="3">
    <location>
        <begin position="269"/>
        <end position="314"/>
    </location>
</feature>
<dbReference type="EMBL" id="ML996571">
    <property type="protein sequence ID" value="KAF2758791.1"/>
    <property type="molecule type" value="Genomic_DNA"/>
</dbReference>
<feature type="DNA-binding region" description="HMG box" evidence="2">
    <location>
        <begin position="109"/>
        <end position="184"/>
    </location>
</feature>
<keyword evidence="6" id="KW-1185">Reference proteome</keyword>
<sequence length="314" mass="34468">MAPRKDKPDEPLPTPAATAIPQTVSIQEFITTRDRVVNGLSSLQVAIASLLNAYLEHCKLVAGDAYPNPQFDANMFGNPLGQQPLIDTTGLTKGGKKKKEKKIRDPLAPKRPLTAAFLFSMKARPIVKGDLEKNLVAGEKLGPNAVNEEVTRRWNELPEEQKEMWRIEYRKNLVTYKEDVEKYNATKAAIGEDADADAVADDDIIAADFDADSDAEGDEDDAPEPMPIVPQSAGKAGAKRRKTGKENGVIVPSPAAAIEARRLLLLLLPNQTAPSPQRAEPRRAPKPTRSQRRLLPVESASAKPQRRERVRAHV</sequence>
<evidence type="ECO:0000256" key="1">
    <source>
        <dbReference type="ARBA" id="ARBA00023125"/>
    </source>
</evidence>
<dbReference type="Proteomes" id="UP000799437">
    <property type="component" value="Unassembled WGS sequence"/>
</dbReference>
<dbReference type="GO" id="GO:0005634">
    <property type="term" value="C:nucleus"/>
    <property type="evidence" value="ECO:0007669"/>
    <property type="project" value="UniProtKB-UniRule"/>
</dbReference>
<dbReference type="InterPro" id="IPR050342">
    <property type="entry name" value="HMGB"/>
</dbReference>
<evidence type="ECO:0000313" key="6">
    <source>
        <dbReference type="Proteomes" id="UP000799437"/>
    </source>
</evidence>
<dbReference type="PROSITE" id="PS50118">
    <property type="entry name" value="HMG_BOX_2"/>
    <property type="match status" value="1"/>
</dbReference>
<dbReference type="SMART" id="SM00398">
    <property type="entry name" value="HMG"/>
    <property type="match status" value="1"/>
</dbReference>
<feature type="compositionally biased region" description="Basic residues" evidence="3">
    <location>
        <begin position="304"/>
        <end position="314"/>
    </location>
</feature>
<evidence type="ECO:0000256" key="2">
    <source>
        <dbReference type="PROSITE-ProRule" id="PRU00267"/>
    </source>
</evidence>
<dbReference type="InterPro" id="IPR009071">
    <property type="entry name" value="HMG_box_dom"/>
</dbReference>
<feature type="region of interest" description="Disordered" evidence="3">
    <location>
        <begin position="213"/>
        <end position="248"/>
    </location>
</feature>
<feature type="compositionally biased region" description="Acidic residues" evidence="3">
    <location>
        <begin position="213"/>
        <end position="223"/>
    </location>
</feature>
<dbReference type="OrthoDB" id="5550281at2759"/>
<dbReference type="PANTHER" id="PTHR48112">
    <property type="entry name" value="HIGH MOBILITY GROUP PROTEIN DSP1"/>
    <property type="match status" value="1"/>
</dbReference>
<evidence type="ECO:0000259" key="4">
    <source>
        <dbReference type="PROSITE" id="PS50118"/>
    </source>
</evidence>
<name>A0A6A6WCF6_9PEZI</name>
<dbReference type="GO" id="GO:0003677">
    <property type="term" value="F:DNA binding"/>
    <property type="evidence" value="ECO:0007669"/>
    <property type="project" value="UniProtKB-UniRule"/>
</dbReference>
<keyword evidence="1 2" id="KW-0238">DNA-binding</keyword>
<dbReference type="SUPFAM" id="SSF47095">
    <property type="entry name" value="HMG-box"/>
    <property type="match status" value="1"/>
</dbReference>
<protein>
    <recommendedName>
        <fullName evidence="4">HMG box domain-containing protein</fullName>
    </recommendedName>
</protein>
<dbReference type="GeneID" id="54482154"/>
<evidence type="ECO:0000256" key="3">
    <source>
        <dbReference type="SAM" id="MobiDB-lite"/>
    </source>
</evidence>
<dbReference type="PANTHER" id="PTHR48112:SF5">
    <property type="entry name" value="BOX PROTEIN, PUTATIVE (AFU_ORTHOLOGUE AFUA_1G04550)-RELATED"/>
    <property type="match status" value="1"/>
</dbReference>
<dbReference type="Gene3D" id="1.10.30.10">
    <property type="entry name" value="High mobility group box domain"/>
    <property type="match status" value="1"/>
</dbReference>
<dbReference type="RefSeq" id="XP_033601242.1">
    <property type="nucleotide sequence ID" value="XM_033741100.1"/>
</dbReference>